<comment type="caution">
    <text evidence="1">The sequence shown here is derived from an EMBL/GenBank/DDBJ whole genome shotgun (WGS) entry which is preliminary data.</text>
</comment>
<accession>X0SQS0</accession>
<reference evidence="1" key="1">
    <citation type="journal article" date="2014" name="Front. Microbiol.">
        <title>High frequency of phylogenetically diverse reductive dehalogenase-homologous genes in deep subseafloor sedimentary metagenomes.</title>
        <authorList>
            <person name="Kawai M."/>
            <person name="Futagami T."/>
            <person name="Toyoda A."/>
            <person name="Takaki Y."/>
            <person name="Nishi S."/>
            <person name="Hori S."/>
            <person name="Arai W."/>
            <person name="Tsubouchi T."/>
            <person name="Morono Y."/>
            <person name="Uchiyama I."/>
            <person name="Ito T."/>
            <person name="Fujiyama A."/>
            <person name="Inagaki F."/>
            <person name="Takami H."/>
        </authorList>
    </citation>
    <scope>NUCLEOTIDE SEQUENCE</scope>
    <source>
        <strain evidence="1">Expedition CK06-06</strain>
    </source>
</reference>
<evidence type="ECO:0000313" key="1">
    <source>
        <dbReference type="EMBL" id="GAF78242.1"/>
    </source>
</evidence>
<organism evidence="1">
    <name type="scientific">marine sediment metagenome</name>
    <dbReference type="NCBI Taxonomy" id="412755"/>
    <lineage>
        <taxon>unclassified sequences</taxon>
        <taxon>metagenomes</taxon>
        <taxon>ecological metagenomes</taxon>
    </lineage>
</organism>
<gene>
    <name evidence="1" type="ORF">S01H1_03529</name>
</gene>
<name>X0SQS0_9ZZZZ</name>
<dbReference type="EMBL" id="BARS01001917">
    <property type="protein sequence ID" value="GAF78242.1"/>
    <property type="molecule type" value="Genomic_DNA"/>
</dbReference>
<sequence length="59" mass="6681">MIDTQSTEILYYLPSKGYYHHIIDFVDEGGRDEKVIVDINSICVIPACPMQSSDPYSLV</sequence>
<dbReference type="AlphaFoldDB" id="X0SQS0"/>
<protein>
    <submittedName>
        <fullName evidence="1">Uncharacterized protein</fullName>
    </submittedName>
</protein>
<proteinExistence type="predicted"/>